<dbReference type="InterPro" id="IPR001487">
    <property type="entry name" value="Bromodomain"/>
</dbReference>
<dbReference type="SUPFAM" id="SSF50978">
    <property type="entry name" value="WD40 repeat-like"/>
    <property type="match status" value="1"/>
</dbReference>
<feature type="compositionally biased region" description="Low complexity" evidence="4">
    <location>
        <begin position="678"/>
        <end position="698"/>
    </location>
</feature>
<keyword evidence="6" id="KW-0496">Mitochondrion</keyword>
<dbReference type="PROSITE" id="PS50014">
    <property type="entry name" value="BROMODOMAIN_2"/>
    <property type="match status" value="1"/>
</dbReference>
<evidence type="ECO:0000256" key="3">
    <source>
        <dbReference type="PROSITE-ProRule" id="PRU00221"/>
    </source>
</evidence>
<dbReference type="Gene3D" id="2.130.10.10">
    <property type="entry name" value="YVTN repeat-like/Quinoprotein amine dehydrogenase"/>
    <property type="match status" value="2"/>
</dbReference>
<proteinExistence type="predicted"/>
<feature type="compositionally biased region" description="Polar residues" evidence="4">
    <location>
        <begin position="628"/>
        <end position="643"/>
    </location>
</feature>
<dbReference type="InterPro" id="IPR057451">
    <property type="entry name" value="BRWD/PHIP_AD"/>
</dbReference>
<name>A0A3P3Y595_PLABS</name>
<dbReference type="GO" id="GO:0009725">
    <property type="term" value="P:response to hormone"/>
    <property type="evidence" value="ECO:0007669"/>
    <property type="project" value="InterPro"/>
</dbReference>
<dbReference type="SMART" id="SM00297">
    <property type="entry name" value="BROMO"/>
    <property type="match status" value="1"/>
</dbReference>
<feature type="compositionally biased region" description="Acidic residues" evidence="4">
    <location>
        <begin position="655"/>
        <end position="668"/>
    </location>
</feature>
<feature type="region of interest" description="Disordered" evidence="4">
    <location>
        <begin position="616"/>
        <end position="803"/>
    </location>
</feature>
<dbReference type="AlphaFoldDB" id="A0A3P3Y595"/>
<organism evidence="6 7">
    <name type="scientific">Plasmodiophora brassicae</name>
    <name type="common">Clubroot disease agent</name>
    <dbReference type="NCBI Taxonomy" id="37360"/>
    <lineage>
        <taxon>Eukaryota</taxon>
        <taxon>Sar</taxon>
        <taxon>Rhizaria</taxon>
        <taxon>Endomyxa</taxon>
        <taxon>Phytomyxea</taxon>
        <taxon>Plasmodiophorida</taxon>
        <taxon>Plasmodiophoridae</taxon>
        <taxon>Plasmodiophora</taxon>
    </lineage>
</organism>
<evidence type="ECO:0000256" key="4">
    <source>
        <dbReference type="SAM" id="MobiDB-lite"/>
    </source>
</evidence>
<dbReference type="GO" id="GO:0007010">
    <property type="term" value="P:cytoskeleton organization"/>
    <property type="evidence" value="ECO:0007669"/>
    <property type="project" value="TreeGrafter"/>
</dbReference>
<feature type="domain" description="Bromo" evidence="5">
    <location>
        <begin position="1025"/>
        <end position="1095"/>
    </location>
</feature>
<protein>
    <recommendedName>
        <fullName evidence="5">Bromo domain-containing protein</fullName>
    </recommendedName>
</protein>
<keyword evidence="3" id="KW-0853">WD repeat</keyword>
<feature type="compositionally biased region" description="Basic residues" evidence="4">
    <location>
        <begin position="706"/>
        <end position="721"/>
    </location>
</feature>
<gene>
    <name evidence="6" type="ORF">PLBR_LOCUS2509</name>
</gene>
<dbReference type="GO" id="GO:0003677">
    <property type="term" value="F:DNA binding"/>
    <property type="evidence" value="ECO:0007669"/>
    <property type="project" value="InterPro"/>
</dbReference>
<evidence type="ECO:0000313" key="6">
    <source>
        <dbReference type="EMBL" id="SPQ95294.1"/>
    </source>
</evidence>
<feature type="compositionally biased region" description="Low complexity" evidence="4">
    <location>
        <begin position="723"/>
        <end position="733"/>
    </location>
</feature>
<dbReference type="PROSITE" id="PS50294">
    <property type="entry name" value="WD_REPEATS_REGION"/>
    <property type="match status" value="1"/>
</dbReference>
<dbReference type="GO" id="GO:0005634">
    <property type="term" value="C:nucleus"/>
    <property type="evidence" value="ECO:0007669"/>
    <property type="project" value="InterPro"/>
</dbReference>
<dbReference type="InterPro" id="IPR036322">
    <property type="entry name" value="WD40_repeat_dom_sf"/>
</dbReference>
<dbReference type="Pfam" id="PF25313">
    <property type="entry name" value="BRWD_AD"/>
    <property type="match status" value="1"/>
</dbReference>
<evidence type="ECO:0000256" key="2">
    <source>
        <dbReference type="PROSITE-ProRule" id="PRU00035"/>
    </source>
</evidence>
<dbReference type="SUPFAM" id="SSF47370">
    <property type="entry name" value="Bromodomain"/>
    <property type="match status" value="1"/>
</dbReference>
<geneLocation type="mitochondrion" evidence="6"/>
<evidence type="ECO:0000256" key="1">
    <source>
        <dbReference type="ARBA" id="ARBA00023117"/>
    </source>
</evidence>
<dbReference type="PROSITE" id="PS50082">
    <property type="entry name" value="WD_REPEATS_2"/>
    <property type="match status" value="2"/>
</dbReference>
<dbReference type="CDD" id="cd04369">
    <property type="entry name" value="Bromodomain"/>
    <property type="match status" value="1"/>
</dbReference>
<dbReference type="GO" id="GO:0006357">
    <property type="term" value="P:regulation of transcription by RNA polymerase II"/>
    <property type="evidence" value="ECO:0007669"/>
    <property type="project" value="TreeGrafter"/>
</dbReference>
<dbReference type="Pfam" id="PF00439">
    <property type="entry name" value="Bromodomain"/>
    <property type="match status" value="1"/>
</dbReference>
<dbReference type="GO" id="GO:0008360">
    <property type="term" value="P:regulation of cell shape"/>
    <property type="evidence" value="ECO:0007669"/>
    <property type="project" value="TreeGrafter"/>
</dbReference>
<dbReference type="Proteomes" id="UP000290189">
    <property type="component" value="Unassembled WGS sequence"/>
</dbReference>
<dbReference type="Gene3D" id="1.20.920.10">
    <property type="entry name" value="Bromodomain-like"/>
    <property type="match status" value="1"/>
</dbReference>
<dbReference type="PANTHER" id="PTHR16266:SF17">
    <property type="entry name" value="BRWD3"/>
    <property type="match status" value="1"/>
</dbReference>
<reference evidence="6 7" key="1">
    <citation type="submission" date="2018-03" db="EMBL/GenBank/DDBJ databases">
        <authorList>
            <person name="Fogelqvist J."/>
        </authorList>
    </citation>
    <scope>NUCLEOTIDE SEQUENCE [LARGE SCALE GENOMIC DNA]</scope>
</reference>
<dbReference type="InterPro" id="IPR036427">
    <property type="entry name" value="Bromodomain-like_sf"/>
</dbReference>
<sequence length="1111" mass="120993">MPSSAADAGPGGVLGSGGRRRAPPRATWPDVRPVNAELLYLVLAHLRGADGALAEAVAGLERAAVGAGLLGRAVHWDGATRDRTFADVARRFPSSCAADPLLRLLPSGTDARRPAWMALARQQRRHRPSPMCRYETQGVRPRRHHGTYRRLATIHGGMAAIYCVTFDRTGRRVITGGDDTMVKVWRTCDGALEWTLCGHTKNVNDLSVSRCNQQVASASSDMTCAIWSLWHGTRLRVFNLVGEVMRVQFLPDDDRVVAITHNGSCRICSMGDDFDVDAGLYPRLSSGACEANALAVGRAPNAFIAVGLNTGHVVVHSVPLIVEQGWTEPCADVDLSPSGEIVCTVFNDDAGQLAVATALGHVFVLDVGDFAVCHTVVDSRDGRADRATTLIWADRGRLLVTTYGAFVEAWDALTAQPFALVWRQHLHHDDVLAVSLQPALGDILLTVGADGQAFLVDARTGAIVSRFPATDQYRFVDCAVSSGGEWLCATSDMGRLVLFGTGSRRRYAVVPAAQFFLSESADASMHAAPFQSRTLCNADFEAYVIQPAHLLGRQREWLPEAGSDADEDGEETRHRTAPRVEELVDLVASSPPAPPAASPPSAFIQALVAEAAAAVVDDDDDDDPWRSGTDTLASDDFSTTASESSHDESVQATSSDDDLPDDTDLDDDVVIRPRLSESRASGGRSSPRRSLSGSSQSDSADDRVLPRVRRRPPGAAARHRVGSPASSPAPDRPSFTRLRRRASDDDAGQASESGNDADDEPIIVRVSKRCRRAQASPSDQAGATGPDRRWLQREAPGTPVGGYVPQVGDRVAYFGEGHWSFLSQLDPTVARQLPDWPWPTDATPPPVLFGVVVAIAYRMRFRGARQPVVADLSVQFDDQAGADESADDDEARPGNASSPTVLIPFYPIDEPDFVVPEWVVEGALRARWQVGDRFRMWYADVSSWYSGSIVEIGNCRTSPWNCVVVRFDDDDRRVSRQQRHAVLQRVSPWELHRVAESSDAQDDDGIAGDDADRLDRAGQVIARWRSYASARHFRDPVPLDEFPVYDRMIALPMDLGLIERRLSNRYYRRVDAVVADLDLIASNAADFNLPGARIVAQARALVRNITRQLRA</sequence>
<feature type="repeat" description="WD" evidence="3">
    <location>
        <begin position="154"/>
        <end position="185"/>
    </location>
</feature>
<dbReference type="InterPro" id="IPR015943">
    <property type="entry name" value="WD40/YVTN_repeat-like_dom_sf"/>
</dbReference>
<feature type="region of interest" description="Disordered" evidence="4">
    <location>
        <begin position="1"/>
        <end position="28"/>
    </location>
</feature>
<dbReference type="Pfam" id="PF00400">
    <property type="entry name" value="WD40"/>
    <property type="match status" value="2"/>
</dbReference>
<feature type="repeat" description="WD" evidence="3">
    <location>
        <begin position="196"/>
        <end position="237"/>
    </location>
</feature>
<keyword evidence="1 2" id="KW-0103">Bromodomain</keyword>
<dbReference type="EMBL" id="OVEO01000004">
    <property type="protein sequence ID" value="SPQ95294.1"/>
    <property type="molecule type" value="Genomic_DNA"/>
</dbReference>
<evidence type="ECO:0000259" key="5">
    <source>
        <dbReference type="PROSITE" id="PS50014"/>
    </source>
</evidence>
<accession>A0A3P3Y595</accession>
<dbReference type="InterPro" id="IPR001680">
    <property type="entry name" value="WD40_rpt"/>
</dbReference>
<dbReference type="InterPro" id="IPR052060">
    <property type="entry name" value="Bromo_WD_repeat"/>
</dbReference>
<dbReference type="SMART" id="SM00320">
    <property type="entry name" value="WD40"/>
    <property type="match status" value="6"/>
</dbReference>
<dbReference type="PANTHER" id="PTHR16266">
    <property type="entry name" value="WD REPEAT DOMAIN 9"/>
    <property type="match status" value="1"/>
</dbReference>
<evidence type="ECO:0000313" key="7">
    <source>
        <dbReference type="Proteomes" id="UP000290189"/>
    </source>
</evidence>